<dbReference type="SUPFAM" id="SSF52047">
    <property type="entry name" value="RNI-like"/>
    <property type="match status" value="1"/>
</dbReference>
<feature type="compositionally biased region" description="Pro residues" evidence="1">
    <location>
        <begin position="36"/>
        <end position="45"/>
    </location>
</feature>
<dbReference type="Proteomes" id="UP000218209">
    <property type="component" value="Unassembled WGS sequence"/>
</dbReference>
<gene>
    <name evidence="2" type="ORF">BU14_0502s0006</name>
</gene>
<name>A0A1X6NT38_PORUM</name>
<accession>A0A1X6NT38</accession>
<reference evidence="2 3" key="1">
    <citation type="submission" date="2017-03" db="EMBL/GenBank/DDBJ databases">
        <title>WGS assembly of Porphyra umbilicalis.</title>
        <authorList>
            <person name="Brawley S.H."/>
            <person name="Blouin N.A."/>
            <person name="Ficko-Blean E."/>
            <person name="Wheeler G.L."/>
            <person name="Lohr M."/>
            <person name="Goodson H.V."/>
            <person name="Jenkins J.W."/>
            <person name="Blaby-Haas C.E."/>
            <person name="Helliwell K.E."/>
            <person name="Chan C."/>
            <person name="Marriage T."/>
            <person name="Bhattacharya D."/>
            <person name="Klein A.S."/>
            <person name="Badis Y."/>
            <person name="Brodie J."/>
            <person name="Cao Y."/>
            <person name="Collen J."/>
            <person name="Dittami S.M."/>
            <person name="Gachon C.M."/>
            <person name="Green B.R."/>
            <person name="Karpowicz S."/>
            <person name="Kim J.W."/>
            <person name="Kudahl U."/>
            <person name="Lin S."/>
            <person name="Michel G."/>
            <person name="Mittag M."/>
            <person name="Olson B.J."/>
            <person name="Pangilinan J."/>
            <person name="Peng Y."/>
            <person name="Qiu H."/>
            <person name="Shu S."/>
            <person name="Singer J.T."/>
            <person name="Smith A.G."/>
            <person name="Sprecher B.N."/>
            <person name="Wagner V."/>
            <person name="Wang W."/>
            <person name="Wang Z.-Y."/>
            <person name="Yan J."/>
            <person name="Yarish C."/>
            <person name="Zoeuner-Riek S."/>
            <person name="Zhuang Y."/>
            <person name="Zou Y."/>
            <person name="Lindquist E.A."/>
            <person name="Grimwood J."/>
            <person name="Barry K."/>
            <person name="Rokhsar D.S."/>
            <person name="Schmutz J."/>
            <person name="Stiller J.W."/>
            <person name="Grossman A.R."/>
            <person name="Prochnik S.E."/>
        </authorList>
    </citation>
    <scope>NUCLEOTIDE SEQUENCE [LARGE SCALE GENOMIC DNA]</scope>
    <source>
        <strain evidence="2">4086291</strain>
    </source>
</reference>
<evidence type="ECO:0000313" key="2">
    <source>
        <dbReference type="EMBL" id="OSX71771.1"/>
    </source>
</evidence>
<evidence type="ECO:0000313" key="3">
    <source>
        <dbReference type="Proteomes" id="UP000218209"/>
    </source>
</evidence>
<feature type="region of interest" description="Disordered" evidence="1">
    <location>
        <begin position="147"/>
        <end position="199"/>
    </location>
</feature>
<keyword evidence="3" id="KW-1185">Reference proteome</keyword>
<feature type="region of interest" description="Disordered" evidence="1">
    <location>
        <begin position="30"/>
        <end position="55"/>
    </location>
</feature>
<dbReference type="EMBL" id="KV919109">
    <property type="protein sequence ID" value="OSX71771.1"/>
    <property type="molecule type" value="Genomic_DNA"/>
</dbReference>
<feature type="region of interest" description="Disordered" evidence="1">
    <location>
        <begin position="264"/>
        <end position="295"/>
    </location>
</feature>
<dbReference type="Gene3D" id="3.80.10.10">
    <property type="entry name" value="Ribonuclease Inhibitor"/>
    <property type="match status" value="1"/>
</dbReference>
<feature type="compositionally biased region" description="Low complexity" evidence="1">
    <location>
        <begin position="157"/>
        <end position="166"/>
    </location>
</feature>
<evidence type="ECO:0008006" key="4">
    <source>
        <dbReference type="Google" id="ProtNLM"/>
    </source>
</evidence>
<sequence>MRWRTAQAPRVDACWPSAPSLLAAAEAPAGCVSPPSRHPPTPPMWPSTSRRSHCGRHTAMPSARVRACLGGARALPPLHVESARSPASRPWLIPSLLSLCPLVVGIPSPPPLARDPPARLALEAVEMARSSICSSVAAICSSAAAVGDSPAHHHSETSPPSKPSTSGASGDGPAPSAPRRLSRPPVPADRGERPFPPVAIPGLPVLGLLDLNDDCLRLIAARAATSGGWAPGLLGASTRTRRAALDAVTHLTIAWRPPRLYRPGRKRPFSETRGSMESNGGEIGGPSGPSHSGGPYVGCTTNLDRNASVVGKWAESVMFTLSRTTGLRSVAVSSVSPPSLALANAWAYIGIALRETRVTVITAQGDVTPAITTIGSRCAGRPPLRVLRLTFLDGPLLGLPAALAAVAPGLEVLEVRAIGVLSAATDTVFLPNAVVLPALKTLELHCTTTLDILDEPTALGLAATCPALNRLALFGCRMALGIGVLLAAAVGALPRLTNLELQTAFVPDVPGQPSCATDLANFFRGRRLDALTLSVEDEGWSTHASREFVPRLVDAMLSLAALPLAIELADSDLLGNAAIVRFLSEGREAASVRQLGLPLTRVGSDLVGRLPPLPQLNSLTLRLSSSADRATVPPSWAVPPALATLRIDVFESSTASSTAPLPAPPALIGWMLREVAASAAVATLTSVRIGGIEALDVPFLDAVAGLAAAPALRSLEIGTLSHRTAVASAEAIRRLHASLPQVATEVWCFGRGGVRVGARR</sequence>
<dbReference type="AlphaFoldDB" id="A0A1X6NT38"/>
<dbReference type="InterPro" id="IPR032675">
    <property type="entry name" value="LRR_dom_sf"/>
</dbReference>
<protein>
    <recommendedName>
        <fullName evidence="4">F-box domain-containing protein</fullName>
    </recommendedName>
</protein>
<proteinExistence type="predicted"/>
<evidence type="ECO:0000256" key="1">
    <source>
        <dbReference type="SAM" id="MobiDB-lite"/>
    </source>
</evidence>
<organism evidence="2 3">
    <name type="scientific">Porphyra umbilicalis</name>
    <name type="common">Purple laver</name>
    <name type="synonym">Red alga</name>
    <dbReference type="NCBI Taxonomy" id="2786"/>
    <lineage>
        <taxon>Eukaryota</taxon>
        <taxon>Rhodophyta</taxon>
        <taxon>Bangiophyceae</taxon>
        <taxon>Bangiales</taxon>
        <taxon>Bangiaceae</taxon>
        <taxon>Porphyra</taxon>
    </lineage>
</organism>